<dbReference type="GO" id="GO:0004810">
    <property type="term" value="F:CCA tRNA nucleotidyltransferase activity"/>
    <property type="evidence" value="ECO:0007669"/>
    <property type="project" value="InterPro"/>
</dbReference>
<reference evidence="6" key="1">
    <citation type="submission" date="2017-04" db="EMBL/GenBank/DDBJ databases">
        <authorList>
            <person name="Varghese N."/>
            <person name="Submissions S."/>
        </authorList>
    </citation>
    <scope>NUCLEOTIDE SEQUENCE [LARGE SCALE GENOMIC DNA]</scope>
    <source>
        <strain evidence="6">DSM 16512</strain>
    </source>
</reference>
<dbReference type="InterPro" id="IPR014729">
    <property type="entry name" value="Rossmann-like_a/b/a_fold"/>
</dbReference>
<protein>
    <submittedName>
        <fullName evidence="5">tRNA-specific 2-thiouridylase</fullName>
    </submittedName>
</protein>
<dbReference type="Proteomes" id="UP000192602">
    <property type="component" value="Unassembled WGS sequence"/>
</dbReference>
<dbReference type="InterPro" id="IPR059101">
    <property type="entry name" value="NFACT-R_2"/>
</dbReference>
<sequence length="329" mass="37112">MSKIRALALFSGGLDSLLAMKLLIEQGIEVIGLYFDTGFGGKGDEEKKRYLQEIAKKIGAKLEIIDIKEQFIQEILFDPKYGYGKNFNPCIDCHANMIRVAKALLPKYDAHFIISGEVVGQRPMSQRFDALKKVENLSTADGLILRPLSAKLLPPTIPEQKGWVDREKLLDISGRSREVQMRLAKEWGIENYESPAGGCLLTDEHFSKKIKDHIAHDTFSPEDADVLKWGRHFRLPYGAKLVVSRNKEENEKLQSLQLSKYERFSLPLPGPLSLVSKNADTADKELAAKIALTYSKAKPQEVYEVKIGDEVYTVSPFPNKSEAQRYLIK</sequence>
<dbReference type="RefSeq" id="WP_231988929.1">
    <property type="nucleotide sequence ID" value="NZ_AP026671.1"/>
</dbReference>
<keyword evidence="1" id="KW-0547">Nucleotide-binding</keyword>
<dbReference type="SUPFAM" id="SSF52402">
    <property type="entry name" value="Adenine nucleotide alpha hydrolases-like"/>
    <property type="match status" value="1"/>
</dbReference>
<dbReference type="PANTHER" id="PTHR11933:SF6">
    <property type="entry name" value="THIL AANH DOMAIN-CONTAINING PROTEIN"/>
    <property type="match status" value="1"/>
</dbReference>
<name>A0A1W1WT41_9BACT</name>
<dbReference type="InterPro" id="IPR020536">
    <property type="entry name" value="ThiI_AANH"/>
</dbReference>
<dbReference type="Pfam" id="PF02568">
    <property type="entry name" value="ThiI"/>
    <property type="match status" value="1"/>
</dbReference>
<dbReference type="STRING" id="1069081.SAMN05660197_0676"/>
<feature type="domain" description="NFACT protein RNA binding" evidence="4">
    <location>
        <begin position="230"/>
        <end position="310"/>
    </location>
</feature>
<evidence type="ECO:0000256" key="1">
    <source>
        <dbReference type="ARBA" id="ARBA00022741"/>
    </source>
</evidence>
<accession>A0A1W1WT41</accession>
<evidence type="ECO:0000259" key="3">
    <source>
        <dbReference type="Pfam" id="PF02568"/>
    </source>
</evidence>
<keyword evidence="2" id="KW-0067">ATP-binding</keyword>
<organism evidence="5 6">
    <name type="scientific">Nitratiruptor tergarcus DSM 16512</name>
    <dbReference type="NCBI Taxonomy" id="1069081"/>
    <lineage>
        <taxon>Bacteria</taxon>
        <taxon>Pseudomonadati</taxon>
        <taxon>Campylobacterota</taxon>
        <taxon>Epsilonproteobacteria</taxon>
        <taxon>Nautiliales</taxon>
        <taxon>Nitratiruptoraceae</taxon>
        <taxon>Nitratiruptor</taxon>
    </lineage>
</organism>
<evidence type="ECO:0000313" key="5">
    <source>
        <dbReference type="EMBL" id="SMC08893.1"/>
    </source>
</evidence>
<dbReference type="AlphaFoldDB" id="A0A1W1WT41"/>
<dbReference type="PANTHER" id="PTHR11933">
    <property type="entry name" value="TRNA 5-METHYLAMINOMETHYL-2-THIOURIDYLATE -METHYLTRANSFERASE"/>
    <property type="match status" value="1"/>
</dbReference>
<gene>
    <name evidence="5" type="ORF">SAMN05660197_0676</name>
</gene>
<dbReference type="Gene3D" id="3.40.50.620">
    <property type="entry name" value="HUPs"/>
    <property type="match status" value="1"/>
</dbReference>
<dbReference type="Pfam" id="PF18297">
    <property type="entry name" value="NFACT-R_2"/>
    <property type="match status" value="1"/>
</dbReference>
<dbReference type="EMBL" id="FWWZ01000001">
    <property type="protein sequence ID" value="SMC08893.1"/>
    <property type="molecule type" value="Genomic_DNA"/>
</dbReference>
<keyword evidence="6" id="KW-1185">Reference proteome</keyword>
<evidence type="ECO:0000259" key="4">
    <source>
        <dbReference type="Pfam" id="PF18297"/>
    </source>
</evidence>
<evidence type="ECO:0000313" key="6">
    <source>
        <dbReference type="Proteomes" id="UP000192602"/>
    </source>
</evidence>
<evidence type="ECO:0000256" key="2">
    <source>
        <dbReference type="ARBA" id="ARBA00022840"/>
    </source>
</evidence>
<feature type="domain" description="Thil AANH" evidence="3">
    <location>
        <begin position="5"/>
        <end position="148"/>
    </location>
</feature>
<proteinExistence type="predicted"/>
<dbReference type="GO" id="GO:0005524">
    <property type="term" value="F:ATP binding"/>
    <property type="evidence" value="ECO:0007669"/>
    <property type="project" value="UniProtKB-KW"/>
</dbReference>